<dbReference type="Pfam" id="PF00561">
    <property type="entry name" value="Abhydrolase_1"/>
    <property type="match status" value="1"/>
</dbReference>
<dbReference type="InterPro" id="IPR000073">
    <property type="entry name" value="AB_hydrolase_1"/>
</dbReference>
<dbReference type="SUPFAM" id="SSF53474">
    <property type="entry name" value="alpha/beta-Hydrolases"/>
    <property type="match status" value="1"/>
</dbReference>
<dbReference type="RefSeq" id="WP_133854508.1">
    <property type="nucleotide sequence ID" value="NZ_SNXZ01000017.1"/>
</dbReference>
<dbReference type="EMBL" id="SNXZ01000017">
    <property type="protein sequence ID" value="TDP88897.1"/>
    <property type="molecule type" value="Genomic_DNA"/>
</dbReference>
<evidence type="ECO:0000313" key="2">
    <source>
        <dbReference type="EMBL" id="TDP88897.1"/>
    </source>
</evidence>
<dbReference type="Proteomes" id="UP000295444">
    <property type="component" value="Unassembled WGS sequence"/>
</dbReference>
<name>A0A4R6RRQ3_LABRH</name>
<gene>
    <name evidence="2" type="ORF">EV186_11712</name>
</gene>
<organism evidence="2 3">
    <name type="scientific">Labedaea rhizosphaerae</name>
    <dbReference type="NCBI Taxonomy" id="598644"/>
    <lineage>
        <taxon>Bacteria</taxon>
        <taxon>Bacillati</taxon>
        <taxon>Actinomycetota</taxon>
        <taxon>Actinomycetes</taxon>
        <taxon>Pseudonocardiales</taxon>
        <taxon>Pseudonocardiaceae</taxon>
        <taxon>Labedaea</taxon>
    </lineage>
</organism>
<dbReference type="InterPro" id="IPR050266">
    <property type="entry name" value="AB_hydrolase_sf"/>
</dbReference>
<feature type="domain" description="AB hydrolase-1" evidence="1">
    <location>
        <begin position="22"/>
        <end position="207"/>
    </location>
</feature>
<dbReference type="PANTHER" id="PTHR43798">
    <property type="entry name" value="MONOACYLGLYCEROL LIPASE"/>
    <property type="match status" value="1"/>
</dbReference>
<proteinExistence type="predicted"/>
<accession>A0A4R6RRQ3</accession>
<sequence>MTTISLDDGALHLDHDGPRDAPVLLLIHGTAASGRSWEPLLPLLTESRRVVRIDLLGCGRSAKPTGASYAVEDQARRVAAVLDRLGIEHAVVVGHSSGGLVATALTEQRPDLVTAVALINTGPHMASYYAKEVQLRVASWADLTDDEIREAMRDGFRPGFAIPKDYVDQFRDIDFTVFGATSQALRAYLDEQPLPARLALQGKPLLVLFGAEDQRWRPSSAADYKVVPGVVVEMLPGLGHSPNLEDPPRTAEFLLAFATKHARQAG</sequence>
<evidence type="ECO:0000259" key="1">
    <source>
        <dbReference type="Pfam" id="PF00561"/>
    </source>
</evidence>
<protein>
    <submittedName>
        <fullName evidence="2">Pimeloyl-ACP methyl ester carboxylesterase</fullName>
    </submittedName>
</protein>
<dbReference type="Gene3D" id="3.40.50.1820">
    <property type="entry name" value="alpha/beta hydrolase"/>
    <property type="match status" value="1"/>
</dbReference>
<dbReference type="AlphaFoldDB" id="A0A4R6RRQ3"/>
<dbReference type="GO" id="GO:0016020">
    <property type="term" value="C:membrane"/>
    <property type="evidence" value="ECO:0007669"/>
    <property type="project" value="TreeGrafter"/>
</dbReference>
<dbReference type="GO" id="GO:0047372">
    <property type="term" value="F:monoacylglycerol lipase activity"/>
    <property type="evidence" value="ECO:0007669"/>
    <property type="project" value="TreeGrafter"/>
</dbReference>
<dbReference type="GO" id="GO:0046464">
    <property type="term" value="P:acylglycerol catabolic process"/>
    <property type="evidence" value="ECO:0007669"/>
    <property type="project" value="TreeGrafter"/>
</dbReference>
<keyword evidence="3" id="KW-1185">Reference proteome</keyword>
<dbReference type="PRINTS" id="PR00111">
    <property type="entry name" value="ABHYDROLASE"/>
</dbReference>
<comment type="caution">
    <text evidence="2">The sequence shown here is derived from an EMBL/GenBank/DDBJ whole genome shotgun (WGS) entry which is preliminary data.</text>
</comment>
<dbReference type="PANTHER" id="PTHR43798:SF5">
    <property type="entry name" value="MONOACYLGLYCEROL LIPASE ABHD6"/>
    <property type="match status" value="1"/>
</dbReference>
<dbReference type="OrthoDB" id="5495375at2"/>
<reference evidence="2 3" key="1">
    <citation type="submission" date="2019-03" db="EMBL/GenBank/DDBJ databases">
        <title>Genomic Encyclopedia of Type Strains, Phase IV (KMG-IV): sequencing the most valuable type-strain genomes for metagenomic binning, comparative biology and taxonomic classification.</title>
        <authorList>
            <person name="Goeker M."/>
        </authorList>
    </citation>
    <scope>NUCLEOTIDE SEQUENCE [LARGE SCALE GENOMIC DNA]</scope>
    <source>
        <strain evidence="2 3">DSM 45361</strain>
    </source>
</reference>
<dbReference type="InterPro" id="IPR029058">
    <property type="entry name" value="AB_hydrolase_fold"/>
</dbReference>
<evidence type="ECO:0000313" key="3">
    <source>
        <dbReference type="Proteomes" id="UP000295444"/>
    </source>
</evidence>